<feature type="region of interest" description="Disordered" evidence="2">
    <location>
        <begin position="113"/>
        <end position="159"/>
    </location>
</feature>
<evidence type="ECO:0000313" key="4">
    <source>
        <dbReference type="EMBL" id="GMI17020.1"/>
    </source>
</evidence>
<evidence type="ECO:0000256" key="2">
    <source>
        <dbReference type="SAM" id="MobiDB-lite"/>
    </source>
</evidence>
<feature type="region of interest" description="Disordered" evidence="2">
    <location>
        <begin position="172"/>
        <end position="218"/>
    </location>
</feature>
<proteinExistence type="inferred from homology"/>
<evidence type="ECO:0000256" key="1">
    <source>
        <dbReference type="ARBA" id="ARBA00025733"/>
    </source>
</evidence>
<dbReference type="OrthoDB" id="1564555at2759"/>
<dbReference type="FunFam" id="2.60.40.790:FF:000039">
    <property type="entry name" value="CS domain containing protein"/>
    <property type="match status" value="1"/>
</dbReference>
<dbReference type="PANTHER" id="PTHR22932">
    <property type="entry name" value="TELOMERASE-BINDING PROTEIN P23 HSP90 CO-CHAPERONE"/>
    <property type="match status" value="1"/>
</dbReference>
<protein>
    <recommendedName>
        <fullName evidence="3">CS domain-containing protein</fullName>
    </recommendedName>
</protein>
<dbReference type="InterPro" id="IPR008978">
    <property type="entry name" value="HSP20-like_chaperone"/>
</dbReference>
<dbReference type="GO" id="GO:0051879">
    <property type="term" value="F:Hsp90 protein binding"/>
    <property type="evidence" value="ECO:0007669"/>
    <property type="project" value="InterPro"/>
</dbReference>
<feature type="domain" description="CS" evidence="3">
    <location>
        <begin position="3"/>
        <end position="92"/>
    </location>
</feature>
<name>A0A9W7FS21_9STRA</name>
<feature type="compositionally biased region" description="Gly residues" evidence="2">
    <location>
        <begin position="126"/>
        <end position="155"/>
    </location>
</feature>
<dbReference type="GO" id="GO:0005829">
    <property type="term" value="C:cytosol"/>
    <property type="evidence" value="ECO:0007669"/>
    <property type="project" value="TreeGrafter"/>
</dbReference>
<reference evidence="5" key="1">
    <citation type="journal article" date="2023" name="Commun. Biol.">
        <title>Genome analysis of Parmales, the sister group of diatoms, reveals the evolutionary specialization of diatoms from phago-mixotrophs to photoautotrophs.</title>
        <authorList>
            <person name="Ban H."/>
            <person name="Sato S."/>
            <person name="Yoshikawa S."/>
            <person name="Yamada K."/>
            <person name="Nakamura Y."/>
            <person name="Ichinomiya M."/>
            <person name="Sato N."/>
            <person name="Blanc-Mathieu R."/>
            <person name="Endo H."/>
            <person name="Kuwata A."/>
            <person name="Ogata H."/>
        </authorList>
    </citation>
    <scope>NUCLEOTIDE SEQUENCE [LARGE SCALE GENOMIC DNA]</scope>
    <source>
        <strain evidence="5">NIES 3700</strain>
    </source>
</reference>
<feature type="compositionally biased region" description="Gly residues" evidence="2">
    <location>
        <begin position="172"/>
        <end position="184"/>
    </location>
</feature>
<dbReference type="SUPFAM" id="SSF49764">
    <property type="entry name" value="HSP20-like chaperones"/>
    <property type="match status" value="1"/>
</dbReference>
<dbReference type="InterPro" id="IPR045250">
    <property type="entry name" value="p23-like"/>
</dbReference>
<evidence type="ECO:0000313" key="5">
    <source>
        <dbReference type="Proteomes" id="UP001165122"/>
    </source>
</evidence>
<dbReference type="GO" id="GO:0051131">
    <property type="term" value="P:chaperone-mediated protein complex assembly"/>
    <property type="evidence" value="ECO:0007669"/>
    <property type="project" value="TreeGrafter"/>
</dbReference>
<comment type="similarity">
    <text evidence="1">Belongs to the p23/wos2 family.</text>
</comment>
<dbReference type="CDD" id="cd06465">
    <property type="entry name" value="p23_hB-ind1_like"/>
    <property type="match status" value="1"/>
</dbReference>
<gene>
    <name evidence="4" type="ORF">TrLO_g12150</name>
</gene>
<dbReference type="GO" id="GO:0051087">
    <property type="term" value="F:protein-folding chaperone binding"/>
    <property type="evidence" value="ECO:0007669"/>
    <property type="project" value="TreeGrafter"/>
</dbReference>
<dbReference type="EMBL" id="BRXW01000273">
    <property type="protein sequence ID" value="GMI17020.1"/>
    <property type="molecule type" value="Genomic_DNA"/>
</dbReference>
<dbReference type="GO" id="GO:0005634">
    <property type="term" value="C:nucleus"/>
    <property type="evidence" value="ECO:0007669"/>
    <property type="project" value="TreeGrafter"/>
</dbReference>
<dbReference type="PROSITE" id="PS51203">
    <property type="entry name" value="CS"/>
    <property type="match status" value="1"/>
</dbReference>
<dbReference type="AlphaFoldDB" id="A0A9W7FS21"/>
<accession>A0A9W7FS21</accession>
<dbReference type="Gene3D" id="2.60.40.790">
    <property type="match status" value="1"/>
</dbReference>
<dbReference type="PANTHER" id="PTHR22932:SF1">
    <property type="entry name" value="CO-CHAPERONE PROTEIN DAF-41"/>
    <property type="match status" value="1"/>
</dbReference>
<organism evidence="4 5">
    <name type="scientific">Triparma laevis f. longispina</name>
    <dbReference type="NCBI Taxonomy" id="1714387"/>
    <lineage>
        <taxon>Eukaryota</taxon>
        <taxon>Sar</taxon>
        <taxon>Stramenopiles</taxon>
        <taxon>Ochrophyta</taxon>
        <taxon>Bolidophyceae</taxon>
        <taxon>Parmales</taxon>
        <taxon>Triparmaceae</taxon>
        <taxon>Triparma</taxon>
    </lineage>
</organism>
<keyword evidence="5" id="KW-1185">Reference proteome</keyword>
<evidence type="ECO:0000259" key="3">
    <source>
        <dbReference type="PROSITE" id="PS51203"/>
    </source>
</evidence>
<comment type="caution">
    <text evidence="4">The sequence shown here is derived from an EMBL/GenBank/DDBJ whole genome shotgun (WGS) entry which is preliminary data.</text>
</comment>
<dbReference type="Proteomes" id="UP001165122">
    <property type="component" value="Unassembled WGS sequence"/>
</dbReference>
<feature type="compositionally biased region" description="Basic and acidic residues" evidence="2">
    <location>
        <begin position="188"/>
        <end position="202"/>
    </location>
</feature>
<dbReference type="Pfam" id="PF04969">
    <property type="entry name" value="CS"/>
    <property type="match status" value="1"/>
</dbReference>
<dbReference type="InterPro" id="IPR007052">
    <property type="entry name" value="CS_dom"/>
</dbReference>
<feature type="compositionally biased region" description="Acidic residues" evidence="2">
    <location>
        <begin position="203"/>
        <end position="218"/>
    </location>
</feature>
<sequence>MPANTAPIKWAQRSDSLYVTISLPDVKSESITLTDDKLVFTGTSGANEYACDFEFFKGCDAEKSTYKVLPRSVQMFIVKAEEEEEEFWPRLLKDKAKEKNQVKIDWDKYVDEDEEEEAGGFDTSGLEGGQGMGGMPGMGGMGGPGGPGGGMGGMPPGMDMEALMAQMGGMGGMPGMGGEGGMGGMEEMMAKMKGDLENKGGDEGEDSDDDDLPDLEES</sequence>
<dbReference type="GO" id="GO:0006457">
    <property type="term" value="P:protein folding"/>
    <property type="evidence" value="ECO:0007669"/>
    <property type="project" value="TreeGrafter"/>
</dbReference>